<keyword evidence="4" id="KW-1185">Reference proteome</keyword>
<sequence>MEMSFEMGTNSTNSDETSGTTPVLDHTTSTFGQTSSEDSSSSYNSTPTSKSLSTSAAMPRQMRTLEDLYANTKEIKETYACQFALSLVEPVTYKDALTQEAWVTAMKEELESLEAHKTWSLTDLPEGKHAIGLKWVFKIKTDAAGKVNWYKARLVAKGYVQEHGIDYEETFSPVAHFETIRLILSLAAQSGWKVYQLDIKSAFLNGVLQEEVYVTQPPGFEVKGKETQVYRLHKALYGLKQAPRAWYSRIDGFFSDNGYNRSVNEPTMYVKRCQGNQMIVICVYVDDIIYTGTSLELLVDFKSKMVKEFEMTDLGLLQYFLGLEVSQMKTGIFLSQKKYTGELLKKFGMTSCKFAATPMSPGDRLIVDDGGQDIDGYRFRSLVGGLIYVTHSRPDIAFAVSILSRFMHCPSHHHFGAGKRILRYLAGTIGYGLWYGNGYDVELTGYTDSDWAGSSEDMKSVSANVFSIGSGAISWSSKKQPVVALSTTEAEYISAAVGACQAVWLRKMLRELCCEQKDATPIFCDNRSAIFLTKNQAFHSRTKHINIKFHYIRSLTESKEVLLEPCDTNEQIADILTKALGEEKFSYFRAKMGVVVI</sequence>
<dbReference type="InterPro" id="IPR013103">
    <property type="entry name" value="RVT_2"/>
</dbReference>
<feature type="domain" description="Reverse transcriptase Ty1/copia-type" evidence="2">
    <location>
        <begin position="117"/>
        <end position="360"/>
    </location>
</feature>
<evidence type="ECO:0000313" key="3">
    <source>
        <dbReference type="EMBL" id="KAD5317079.1"/>
    </source>
</evidence>
<proteinExistence type="predicted"/>
<organism evidence="3 4">
    <name type="scientific">Mikania micrantha</name>
    <name type="common">bitter vine</name>
    <dbReference type="NCBI Taxonomy" id="192012"/>
    <lineage>
        <taxon>Eukaryota</taxon>
        <taxon>Viridiplantae</taxon>
        <taxon>Streptophyta</taxon>
        <taxon>Embryophyta</taxon>
        <taxon>Tracheophyta</taxon>
        <taxon>Spermatophyta</taxon>
        <taxon>Magnoliopsida</taxon>
        <taxon>eudicotyledons</taxon>
        <taxon>Gunneridae</taxon>
        <taxon>Pentapetalae</taxon>
        <taxon>asterids</taxon>
        <taxon>campanulids</taxon>
        <taxon>Asterales</taxon>
        <taxon>Asteraceae</taxon>
        <taxon>Asteroideae</taxon>
        <taxon>Heliantheae alliance</taxon>
        <taxon>Eupatorieae</taxon>
        <taxon>Mikania</taxon>
    </lineage>
</organism>
<protein>
    <recommendedName>
        <fullName evidence="2">Reverse transcriptase Ty1/copia-type domain-containing protein</fullName>
    </recommendedName>
</protein>
<dbReference type="AlphaFoldDB" id="A0A5N6NRW7"/>
<comment type="caution">
    <text evidence="3">The sequence shown here is derived from an EMBL/GenBank/DDBJ whole genome shotgun (WGS) entry which is preliminary data.</text>
</comment>
<accession>A0A5N6NRW7</accession>
<dbReference type="SUPFAM" id="SSF56672">
    <property type="entry name" value="DNA/RNA polymerases"/>
    <property type="match status" value="1"/>
</dbReference>
<dbReference type="Proteomes" id="UP000326396">
    <property type="component" value="Linkage Group LG17"/>
</dbReference>
<feature type="compositionally biased region" description="Low complexity" evidence="1">
    <location>
        <begin position="29"/>
        <end position="53"/>
    </location>
</feature>
<reference evidence="3 4" key="1">
    <citation type="submission" date="2019-05" db="EMBL/GenBank/DDBJ databases">
        <title>Mikania micrantha, genome provides insights into the molecular mechanism of rapid growth.</title>
        <authorList>
            <person name="Liu B."/>
        </authorList>
    </citation>
    <scope>NUCLEOTIDE SEQUENCE [LARGE SCALE GENOMIC DNA]</scope>
    <source>
        <strain evidence="3">NLD-2019</strain>
        <tissue evidence="3">Leaf</tissue>
    </source>
</reference>
<dbReference type="InterPro" id="IPR043502">
    <property type="entry name" value="DNA/RNA_pol_sf"/>
</dbReference>
<dbReference type="EMBL" id="SZYD01000009">
    <property type="protein sequence ID" value="KAD5317079.1"/>
    <property type="molecule type" value="Genomic_DNA"/>
</dbReference>
<dbReference type="Pfam" id="PF07727">
    <property type="entry name" value="RVT_2"/>
    <property type="match status" value="1"/>
</dbReference>
<evidence type="ECO:0000256" key="1">
    <source>
        <dbReference type="SAM" id="MobiDB-lite"/>
    </source>
</evidence>
<dbReference type="OrthoDB" id="999682at2759"/>
<feature type="region of interest" description="Disordered" evidence="1">
    <location>
        <begin position="1"/>
        <end position="57"/>
    </location>
</feature>
<evidence type="ECO:0000259" key="2">
    <source>
        <dbReference type="Pfam" id="PF07727"/>
    </source>
</evidence>
<feature type="compositionally biased region" description="Polar residues" evidence="1">
    <location>
        <begin position="7"/>
        <end position="21"/>
    </location>
</feature>
<name>A0A5N6NRW7_9ASTR</name>
<evidence type="ECO:0000313" key="4">
    <source>
        <dbReference type="Proteomes" id="UP000326396"/>
    </source>
</evidence>
<gene>
    <name evidence="3" type="ORF">E3N88_17025</name>
</gene>
<dbReference type="PANTHER" id="PTHR11439">
    <property type="entry name" value="GAG-POL-RELATED RETROTRANSPOSON"/>
    <property type="match status" value="1"/>
</dbReference>
<dbReference type="PANTHER" id="PTHR11439:SF483">
    <property type="entry name" value="PEPTIDE SYNTHASE GLIP-LIKE, PUTATIVE (AFU_ORTHOLOGUE AFUA_3G12920)-RELATED"/>
    <property type="match status" value="1"/>
</dbReference>
<dbReference type="CDD" id="cd09272">
    <property type="entry name" value="RNase_HI_RT_Ty1"/>
    <property type="match status" value="1"/>
</dbReference>